<keyword evidence="3" id="KW-1185">Reference proteome</keyword>
<dbReference type="PIRSF" id="PIRSF021350">
    <property type="entry name" value="UCP021350"/>
    <property type="match status" value="1"/>
</dbReference>
<accession>A0ABU5KL95</accession>
<dbReference type="InterPro" id="IPR008308">
    <property type="entry name" value="YpbB-like"/>
</dbReference>
<dbReference type="EMBL" id="JAXQNN010000002">
    <property type="protein sequence ID" value="MDZ5712040.1"/>
    <property type="molecule type" value="Genomic_DNA"/>
</dbReference>
<evidence type="ECO:0000313" key="3">
    <source>
        <dbReference type="Proteomes" id="UP001292084"/>
    </source>
</evidence>
<protein>
    <submittedName>
        <fullName evidence="2">Helix-turn-helix domain-containing protein</fullName>
    </submittedName>
</protein>
<sequence length="377" mass="44577">MNYLDAIVLTGLDIVNGERTQSSIYHLLKGKKTSQTIQDAQLYGISPLFQLYRSMKRSYYDQRIACYSSEGLVAEHEDLKYRLTSKGRNELTEFFSEHPYPLYLNGWKYHDITLIFWRRLTLLIQTASNLIHHHVQFIPVNRDLHIQQWVKHTINHNRHRLKDFTGELYRELTDLLEMNDFPDSPEIIVQQLSGYRQVGYTNRQLADQFNCGADEIYTRFINALHFLFSVVENDHSRFPVLSECMNLNKPETIPFTKSTEETYKYVLKNVPIDQIATIRHLKRSTIEDHILEIALLDKHFSIDSYVTETLINKIKELHGKSNRLKYIKDQLPEADYFQIRLVLAKAERGEQVWKRYLKNNLDIPHSVQDRKKSFRPS</sequence>
<dbReference type="Proteomes" id="UP001292084">
    <property type="component" value="Unassembled WGS sequence"/>
</dbReference>
<evidence type="ECO:0000313" key="2">
    <source>
        <dbReference type="EMBL" id="MDZ5712040.1"/>
    </source>
</evidence>
<feature type="domain" description="Helicase Helix-turn-helix" evidence="1">
    <location>
        <begin position="258"/>
        <end position="343"/>
    </location>
</feature>
<reference evidence="2 3" key="1">
    <citation type="submission" date="2023-12" db="EMBL/GenBank/DDBJ databases">
        <title>Jeotgalibacillus haloalkaliphilus sp. nov., a novel salt-tolerant bacteria, isolated from the estuary of the Fenhe River into the Yellow River.</title>
        <authorList>
            <person name="Li Y."/>
        </authorList>
    </citation>
    <scope>NUCLEOTIDE SEQUENCE [LARGE SCALE GENOMIC DNA]</scope>
    <source>
        <strain evidence="2 3">HH7-29</strain>
    </source>
</reference>
<evidence type="ECO:0000259" key="1">
    <source>
        <dbReference type="Pfam" id="PF14493"/>
    </source>
</evidence>
<comment type="caution">
    <text evidence="2">The sequence shown here is derived from an EMBL/GenBank/DDBJ whole genome shotgun (WGS) entry which is preliminary data.</text>
</comment>
<proteinExistence type="predicted"/>
<gene>
    <name evidence="2" type="ORF">UFB30_07355</name>
</gene>
<name>A0ABU5KL95_9BACL</name>
<dbReference type="Pfam" id="PF14493">
    <property type="entry name" value="HTH_40"/>
    <property type="match status" value="1"/>
</dbReference>
<dbReference type="RefSeq" id="WP_322421034.1">
    <property type="nucleotide sequence ID" value="NZ_JAXQNN010000002.1"/>
</dbReference>
<organism evidence="2 3">
    <name type="scientific">Jeotgalibacillus haloalkalitolerans</name>
    <dbReference type="NCBI Taxonomy" id="3104292"/>
    <lineage>
        <taxon>Bacteria</taxon>
        <taxon>Bacillati</taxon>
        <taxon>Bacillota</taxon>
        <taxon>Bacilli</taxon>
        <taxon>Bacillales</taxon>
        <taxon>Caryophanaceae</taxon>
        <taxon>Jeotgalibacillus</taxon>
    </lineage>
</organism>
<dbReference type="InterPro" id="IPR029491">
    <property type="entry name" value="Helicase_HTH"/>
</dbReference>